<comment type="caution">
    <text evidence="1">The sequence shown here is derived from an EMBL/GenBank/DDBJ whole genome shotgun (WGS) entry which is preliminary data.</text>
</comment>
<dbReference type="AlphaFoldDB" id="A0A4Q7DLJ4"/>
<evidence type="ECO:0000313" key="1">
    <source>
        <dbReference type="EMBL" id="RZI45596.1"/>
    </source>
</evidence>
<proteinExistence type="predicted"/>
<sequence length="179" mass="19774">MMTSDMGNASSSGDDPTIDWKARLTAWSTNNLPSATFPTLEATEVNIAADILSKDLAALFKLGNSFIASLTQSTAQCLFEVACMKDTETGLSFKVRESLVKIAEKKTDHLNFNEWADILGKKGMTDQELLYTAKAANKGDEDCLLYLRQILKGEETSNATKLKVRQLFNDYSLLSEDDE</sequence>
<accession>A0A4Q7DLJ4</accession>
<evidence type="ECO:0000313" key="2">
    <source>
        <dbReference type="Proteomes" id="UP000293550"/>
    </source>
</evidence>
<protein>
    <submittedName>
        <fullName evidence="1">Uncharacterized protein</fullName>
    </submittedName>
</protein>
<gene>
    <name evidence="1" type="ORF">EQU50_06635</name>
</gene>
<reference evidence="1 2" key="1">
    <citation type="submission" date="2018-10" db="EMBL/GenBank/DDBJ databases">
        <title>An updated phylogeny of the Alphaproteobacteria reveals that the parasitic Rickettsiales and Holosporales have independent origins.</title>
        <authorList>
            <person name="Munoz-Gomez S.A."/>
            <person name="Hess S."/>
            <person name="Burger G."/>
            <person name="Lang B.F."/>
            <person name="Susko E."/>
            <person name="Slamovits C.H."/>
            <person name="Roger A.J."/>
        </authorList>
    </citation>
    <scope>NUCLEOTIDE SEQUENCE [LARGE SCALE GENOMIC DNA]</scope>
    <source>
        <strain evidence="1">HOLO01</strain>
    </source>
</reference>
<dbReference type="EMBL" id="SCFB01000008">
    <property type="protein sequence ID" value="RZI45596.1"/>
    <property type="molecule type" value="Genomic_DNA"/>
</dbReference>
<name>A0A4Q7DLJ4_9PROT</name>
<keyword evidence="2" id="KW-1185">Reference proteome</keyword>
<organism evidence="1 2">
    <name type="scientific">Candidatus Finniella inopinata</name>
    <dbReference type="NCBI Taxonomy" id="1696036"/>
    <lineage>
        <taxon>Bacteria</taxon>
        <taxon>Pseudomonadati</taxon>
        <taxon>Pseudomonadota</taxon>
        <taxon>Alphaproteobacteria</taxon>
        <taxon>Holosporales</taxon>
        <taxon>Candidatus Paracaedibacteraceae</taxon>
        <taxon>Candidatus Finniella</taxon>
    </lineage>
</organism>
<dbReference type="Proteomes" id="UP000293550">
    <property type="component" value="Unassembled WGS sequence"/>
</dbReference>
<dbReference type="RefSeq" id="WP_130154349.1">
    <property type="nucleotide sequence ID" value="NZ_SCFB01000008.1"/>
</dbReference>